<keyword evidence="3" id="KW-1185">Reference proteome</keyword>
<evidence type="ECO:0000313" key="3">
    <source>
        <dbReference type="Proteomes" id="UP000636505"/>
    </source>
</evidence>
<feature type="compositionally biased region" description="Basic and acidic residues" evidence="1">
    <location>
        <begin position="82"/>
        <end position="96"/>
    </location>
</feature>
<evidence type="ECO:0000256" key="1">
    <source>
        <dbReference type="SAM" id="MobiDB-lite"/>
    </source>
</evidence>
<gene>
    <name evidence="2" type="ORF">IQ241_01835</name>
</gene>
<dbReference type="GO" id="GO:0020037">
    <property type="term" value="F:heme binding"/>
    <property type="evidence" value="ECO:0007669"/>
    <property type="project" value="InterPro"/>
</dbReference>
<dbReference type="EC" id="1.11.1.6" evidence="2"/>
<evidence type="ECO:0000313" key="2">
    <source>
        <dbReference type="EMBL" id="MBE9076044.1"/>
    </source>
</evidence>
<comment type="caution">
    <text evidence="2">The sequence shown here is derived from an EMBL/GenBank/DDBJ whole genome shotgun (WGS) entry which is preliminary data.</text>
</comment>
<dbReference type="SUPFAM" id="SSF56634">
    <property type="entry name" value="Heme-dependent catalase-like"/>
    <property type="match status" value="1"/>
</dbReference>
<dbReference type="InterPro" id="IPR020835">
    <property type="entry name" value="Catalase_sf"/>
</dbReference>
<accession>A0A8J7AJY0</accession>
<reference evidence="2" key="1">
    <citation type="submission" date="2020-10" db="EMBL/GenBank/DDBJ databases">
        <authorList>
            <person name="Castelo-Branco R."/>
            <person name="Eusebio N."/>
            <person name="Adriana R."/>
            <person name="Vieira A."/>
            <person name="Brugerolle De Fraissinette N."/>
            <person name="Rezende De Castro R."/>
            <person name="Schneider M.P."/>
            <person name="Vasconcelos V."/>
            <person name="Leao P.N."/>
        </authorList>
    </citation>
    <scope>NUCLEOTIDE SEQUENCE</scope>
    <source>
        <strain evidence="2">LEGE 07310</strain>
    </source>
</reference>
<name>A0A8J7AJY0_9CYAN</name>
<organism evidence="2 3">
    <name type="scientific">Vasconcelosia minhoensis LEGE 07310</name>
    <dbReference type="NCBI Taxonomy" id="915328"/>
    <lineage>
        <taxon>Bacteria</taxon>
        <taxon>Bacillati</taxon>
        <taxon>Cyanobacteriota</taxon>
        <taxon>Cyanophyceae</taxon>
        <taxon>Nodosilineales</taxon>
        <taxon>Cymatolegaceae</taxon>
        <taxon>Vasconcelosia</taxon>
        <taxon>Vasconcelosia minhoensis</taxon>
    </lineage>
</organism>
<dbReference type="EMBL" id="JADEXG010000003">
    <property type="protein sequence ID" value="MBE9076044.1"/>
    <property type="molecule type" value="Genomic_DNA"/>
</dbReference>
<keyword evidence="2" id="KW-0560">Oxidoreductase</keyword>
<sequence>MKGRIFPLLWLLLHPKQFSALRSITHRYPKSLLTERYWSGSASALGLPTNFDPAQPGNVPVTYPAVVKYAFTPVSSTPPYDRLPEQARPKADRDRAQSAAKQGAQDNYYREELIQNLASPEAKHCWAFEIQLQTQPQMPIDDVTVVWPEKKAPFFKVSRLTVAHQTVNFEQQCDFCENLRFSPWNGLAAHRPVGALNRLRSQVYTLVGKYRQQKRGVDDQEPTGEENFK</sequence>
<keyword evidence="2" id="KW-0575">Peroxidase</keyword>
<dbReference type="GO" id="GO:0004096">
    <property type="term" value="F:catalase activity"/>
    <property type="evidence" value="ECO:0007669"/>
    <property type="project" value="UniProtKB-EC"/>
</dbReference>
<proteinExistence type="predicted"/>
<dbReference type="Proteomes" id="UP000636505">
    <property type="component" value="Unassembled WGS sequence"/>
</dbReference>
<dbReference type="AlphaFoldDB" id="A0A8J7AJY0"/>
<protein>
    <submittedName>
        <fullName evidence="2">Catalase</fullName>
        <ecNumber evidence="2">1.11.1.6</ecNumber>
    </submittedName>
</protein>
<dbReference type="Gene3D" id="2.40.180.10">
    <property type="entry name" value="Catalase core domain"/>
    <property type="match status" value="1"/>
</dbReference>
<feature type="region of interest" description="Disordered" evidence="1">
    <location>
        <begin position="77"/>
        <end position="103"/>
    </location>
</feature>